<keyword evidence="6" id="KW-0560">Oxidoreductase</keyword>
<dbReference type="GO" id="GO:0020037">
    <property type="term" value="F:heme binding"/>
    <property type="evidence" value="ECO:0007669"/>
    <property type="project" value="InterPro"/>
</dbReference>
<dbReference type="Pfam" id="PF00067">
    <property type="entry name" value="p450"/>
    <property type="match status" value="1"/>
</dbReference>
<evidence type="ECO:0000256" key="6">
    <source>
        <dbReference type="ARBA" id="ARBA00023002"/>
    </source>
</evidence>
<dbReference type="InterPro" id="IPR036396">
    <property type="entry name" value="Cyt_P450_sf"/>
</dbReference>
<dbReference type="InterPro" id="IPR002403">
    <property type="entry name" value="Cyt_P450_E_grp-IV"/>
</dbReference>
<evidence type="ECO:0000256" key="4">
    <source>
        <dbReference type="ARBA" id="ARBA00022617"/>
    </source>
</evidence>
<dbReference type="OrthoDB" id="1844152at2759"/>
<dbReference type="SUPFAM" id="SSF48264">
    <property type="entry name" value="Cytochrome P450"/>
    <property type="match status" value="1"/>
</dbReference>
<organism evidence="10 11">
    <name type="scientific">Alternaria atra</name>
    <dbReference type="NCBI Taxonomy" id="119953"/>
    <lineage>
        <taxon>Eukaryota</taxon>
        <taxon>Fungi</taxon>
        <taxon>Dikarya</taxon>
        <taxon>Ascomycota</taxon>
        <taxon>Pezizomycotina</taxon>
        <taxon>Dothideomycetes</taxon>
        <taxon>Pleosporomycetidae</taxon>
        <taxon>Pleosporales</taxon>
        <taxon>Pleosporineae</taxon>
        <taxon>Pleosporaceae</taxon>
        <taxon>Alternaria</taxon>
        <taxon>Alternaria sect. Ulocladioides</taxon>
    </lineage>
</organism>
<dbReference type="PRINTS" id="PR00465">
    <property type="entry name" value="EP450IV"/>
</dbReference>
<evidence type="ECO:0008006" key="12">
    <source>
        <dbReference type="Google" id="ProtNLM"/>
    </source>
</evidence>
<reference evidence="10" key="1">
    <citation type="submission" date="2021-05" db="EMBL/GenBank/DDBJ databases">
        <authorList>
            <person name="Stam R."/>
        </authorList>
    </citation>
    <scope>NUCLEOTIDE SEQUENCE</scope>
    <source>
        <strain evidence="10">CS162</strain>
    </source>
</reference>
<dbReference type="Gene3D" id="1.10.630.10">
    <property type="entry name" value="Cytochrome P450"/>
    <property type="match status" value="1"/>
</dbReference>
<comment type="caution">
    <text evidence="10">The sequence shown here is derived from an EMBL/GenBank/DDBJ whole genome shotgun (WGS) entry which is preliminary data.</text>
</comment>
<sequence>MMNEVLERRREEAEKTKLGGRLPLEYNHALAWTQTASSGKAEAGDIQLSLAMSARFTTSELLRQVLLDLAAHPDLVEPLREEVSQQISTHGVSVAATSSMVLIDSVLKESQRQSAPLVSLERVALEEVTFPSGERIPTASHIMVDSTNLWDPAVYAEPDRFDGYRFLRKREAGDKASQFVQSGPEFSAFGGGRYLCPGRLFASNELKLALAHILLKYDIRLAEGYEVKSLSVRCVQSC</sequence>
<dbReference type="InterPro" id="IPR001128">
    <property type="entry name" value="Cyt_P450"/>
</dbReference>
<evidence type="ECO:0000256" key="5">
    <source>
        <dbReference type="ARBA" id="ARBA00022723"/>
    </source>
</evidence>
<evidence type="ECO:0000256" key="1">
    <source>
        <dbReference type="ARBA" id="ARBA00001971"/>
    </source>
</evidence>
<comment type="similarity">
    <text evidence="3">Belongs to the cytochrome P450 family.</text>
</comment>
<evidence type="ECO:0000313" key="10">
    <source>
        <dbReference type="EMBL" id="CAG5184834.1"/>
    </source>
</evidence>
<dbReference type="GO" id="GO:0016705">
    <property type="term" value="F:oxidoreductase activity, acting on paired donors, with incorporation or reduction of molecular oxygen"/>
    <property type="evidence" value="ECO:0007669"/>
    <property type="project" value="InterPro"/>
</dbReference>
<dbReference type="Proteomes" id="UP000676310">
    <property type="component" value="Unassembled WGS sequence"/>
</dbReference>
<dbReference type="GeneID" id="67011341"/>
<dbReference type="AlphaFoldDB" id="A0A8J2IGW1"/>
<protein>
    <recommendedName>
        <fullName evidence="12">Cytochrome P450</fullName>
    </recommendedName>
</protein>
<comment type="cofactor">
    <cofactor evidence="1 9">
        <name>heme</name>
        <dbReference type="ChEBI" id="CHEBI:30413"/>
    </cofactor>
</comment>
<keyword evidence="5 9" id="KW-0479">Metal-binding</keyword>
<keyword evidence="4 9" id="KW-0349">Heme</keyword>
<keyword evidence="7 9" id="KW-0408">Iron</keyword>
<keyword evidence="11" id="KW-1185">Reference proteome</keyword>
<dbReference type="RefSeq" id="XP_043174682.1">
    <property type="nucleotide sequence ID" value="XM_043318747.1"/>
</dbReference>
<dbReference type="CDD" id="cd11041">
    <property type="entry name" value="CYP503A1-like"/>
    <property type="match status" value="1"/>
</dbReference>
<accession>A0A8J2IGW1</accession>
<proteinExistence type="inferred from homology"/>
<evidence type="ECO:0000256" key="9">
    <source>
        <dbReference type="PIRSR" id="PIRSR602403-1"/>
    </source>
</evidence>
<dbReference type="PANTHER" id="PTHR46206">
    <property type="entry name" value="CYTOCHROME P450"/>
    <property type="match status" value="1"/>
</dbReference>
<feature type="binding site" description="axial binding residue" evidence="9">
    <location>
        <position position="196"/>
    </location>
    <ligand>
        <name>heme</name>
        <dbReference type="ChEBI" id="CHEBI:30413"/>
    </ligand>
    <ligandPart>
        <name>Fe</name>
        <dbReference type="ChEBI" id="CHEBI:18248"/>
    </ligandPart>
</feature>
<evidence type="ECO:0000313" key="11">
    <source>
        <dbReference type="Proteomes" id="UP000676310"/>
    </source>
</evidence>
<name>A0A8J2IGW1_9PLEO</name>
<dbReference type="GO" id="GO:0005506">
    <property type="term" value="F:iron ion binding"/>
    <property type="evidence" value="ECO:0007669"/>
    <property type="project" value="InterPro"/>
</dbReference>
<evidence type="ECO:0000256" key="2">
    <source>
        <dbReference type="ARBA" id="ARBA00004685"/>
    </source>
</evidence>
<gene>
    <name evidence="10" type="ORF">ALTATR162_LOCUS11105</name>
</gene>
<evidence type="ECO:0000256" key="3">
    <source>
        <dbReference type="ARBA" id="ARBA00010617"/>
    </source>
</evidence>
<keyword evidence="8" id="KW-0503">Monooxygenase</keyword>
<dbReference type="EMBL" id="CAJRGZ010000030">
    <property type="protein sequence ID" value="CAG5184834.1"/>
    <property type="molecule type" value="Genomic_DNA"/>
</dbReference>
<dbReference type="PANTHER" id="PTHR46206:SF2">
    <property type="entry name" value="CYTOCHROME P450 MONOOXYGENASE AUSG-RELATED"/>
    <property type="match status" value="1"/>
</dbReference>
<comment type="pathway">
    <text evidence="2">Mycotoxin biosynthesis.</text>
</comment>
<evidence type="ECO:0000256" key="8">
    <source>
        <dbReference type="ARBA" id="ARBA00023033"/>
    </source>
</evidence>
<dbReference type="GO" id="GO:0004497">
    <property type="term" value="F:monooxygenase activity"/>
    <property type="evidence" value="ECO:0007669"/>
    <property type="project" value="UniProtKB-KW"/>
</dbReference>
<evidence type="ECO:0000256" key="7">
    <source>
        <dbReference type="ARBA" id="ARBA00023004"/>
    </source>
</evidence>